<dbReference type="EMBL" id="BMWC01000016">
    <property type="protein sequence ID" value="GGX30630.1"/>
    <property type="molecule type" value="Genomic_DNA"/>
</dbReference>
<accession>A0ABQ2XS65</accession>
<sequence>MTLARSWAAIRFPASGTGVGLRRVPGQLKGDDVPQLLHQLPDAGGGFVAVRRHDGQQRPGALVRGGGHGQHVALLATDEGDGEARHTDVHRAGQPGQFRAGNPVGDAWLTDPAHRRAGAVTREDGQCPVWQRPGEDRGQLLGGAFRRHREYGFRGAEHLRRVRQVTSLHDHKP</sequence>
<dbReference type="Proteomes" id="UP000617743">
    <property type="component" value="Unassembled WGS sequence"/>
</dbReference>
<keyword evidence="2" id="KW-1185">Reference proteome</keyword>
<gene>
    <name evidence="1" type="ORF">GCM10010383_71180</name>
</gene>
<evidence type="ECO:0000313" key="2">
    <source>
        <dbReference type="Proteomes" id="UP000617743"/>
    </source>
</evidence>
<organism evidence="1 2">
    <name type="scientific">Streptomyces lomondensis</name>
    <dbReference type="NCBI Taxonomy" id="68229"/>
    <lineage>
        <taxon>Bacteria</taxon>
        <taxon>Bacillati</taxon>
        <taxon>Actinomycetota</taxon>
        <taxon>Actinomycetes</taxon>
        <taxon>Kitasatosporales</taxon>
        <taxon>Streptomycetaceae</taxon>
        <taxon>Streptomyces</taxon>
    </lineage>
</organism>
<name>A0ABQ2XS65_9ACTN</name>
<protein>
    <submittedName>
        <fullName evidence="1">Uncharacterized protein</fullName>
    </submittedName>
</protein>
<evidence type="ECO:0000313" key="1">
    <source>
        <dbReference type="EMBL" id="GGX30630.1"/>
    </source>
</evidence>
<proteinExistence type="predicted"/>
<comment type="caution">
    <text evidence="1">The sequence shown here is derived from an EMBL/GenBank/DDBJ whole genome shotgun (WGS) entry which is preliminary data.</text>
</comment>
<reference evidence="2" key="1">
    <citation type="journal article" date="2019" name="Int. J. Syst. Evol. Microbiol.">
        <title>The Global Catalogue of Microorganisms (GCM) 10K type strain sequencing project: providing services to taxonomists for standard genome sequencing and annotation.</title>
        <authorList>
            <consortium name="The Broad Institute Genomics Platform"/>
            <consortium name="The Broad Institute Genome Sequencing Center for Infectious Disease"/>
            <person name="Wu L."/>
            <person name="Ma J."/>
        </authorList>
    </citation>
    <scope>NUCLEOTIDE SEQUENCE [LARGE SCALE GENOMIC DNA]</scope>
    <source>
        <strain evidence="2">JCM 4866</strain>
    </source>
</reference>